<keyword evidence="8" id="KW-0648">Protein biosynthesis</keyword>
<dbReference type="PANTHER" id="PTHR22594:SF16">
    <property type="entry name" value="ASPARAGINE--TRNA LIGASE, CYTOPLASMIC"/>
    <property type="match status" value="1"/>
</dbReference>
<keyword evidence="5 16" id="KW-0436">Ligase</keyword>
<dbReference type="Proteomes" id="UP001217582">
    <property type="component" value="Chromosome 4"/>
</dbReference>
<dbReference type="PANTHER" id="PTHR22594">
    <property type="entry name" value="ASPARTYL/LYSYL-TRNA SYNTHETASE"/>
    <property type="match status" value="1"/>
</dbReference>
<dbReference type="Gene3D" id="3.30.1910.20">
    <property type="entry name" value="asparaginyl-tRNA synthetase, N-terminal domain"/>
    <property type="match status" value="1"/>
</dbReference>
<evidence type="ECO:0000256" key="4">
    <source>
        <dbReference type="ARBA" id="ARBA00022490"/>
    </source>
</evidence>
<keyword evidence="6" id="KW-0547">Nucleotide-binding</keyword>
<dbReference type="Pfam" id="PF00152">
    <property type="entry name" value="tRNA-synt_2"/>
    <property type="match status" value="1"/>
</dbReference>
<feature type="domain" description="OB" evidence="14">
    <location>
        <begin position="136"/>
        <end position="212"/>
    </location>
</feature>
<evidence type="ECO:0000259" key="15">
    <source>
        <dbReference type="Pfam" id="PF20917"/>
    </source>
</evidence>
<evidence type="ECO:0000256" key="7">
    <source>
        <dbReference type="ARBA" id="ARBA00022840"/>
    </source>
</evidence>
<evidence type="ECO:0000256" key="3">
    <source>
        <dbReference type="ARBA" id="ARBA00012816"/>
    </source>
</evidence>
<evidence type="ECO:0000256" key="11">
    <source>
        <dbReference type="ARBA" id="ARBA00047844"/>
    </source>
</evidence>
<comment type="subcellular location">
    <subcellularLocation>
        <location evidence="1">Cytoplasm</location>
    </subcellularLocation>
</comment>
<evidence type="ECO:0000256" key="9">
    <source>
        <dbReference type="ARBA" id="ARBA00023146"/>
    </source>
</evidence>
<name>A0AAJ6CKM9_9BASI</name>
<dbReference type="AlphaFoldDB" id="A0AAJ6CKM9"/>
<feature type="domain" description="Aminoacyl-tRNA synthetase class II (D/K/N)" evidence="13">
    <location>
        <begin position="236"/>
        <end position="552"/>
    </location>
</feature>
<proteinExistence type="inferred from homology"/>
<evidence type="ECO:0000256" key="6">
    <source>
        <dbReference type="ARBA" id="ARBA00022741"/>
    </source>
</evidence>
<evidence type="ECO:0000259" key="14">
    <source>
        <dbReference type="Pfam" id="PF01336"/>
    </source>
</evidence>
<keyword evidence="17" id="KW-1185">Reference proteome</keyword>
<keyword evidence="12" id="KW-0175">Coiled coil</keyword>
<organism evidence="16 17">
    <name type="scientific">Malassezia arunalokei</name>
    <dbReference type="NCBI Taxonomy" id="1514897"/>
    <lineage>
        <taxon>Eukaryota</taxon>
        <taxon>Fungi</taxon>
        <taxon>Dikarya</taxon>
        <taxon>Basidiomycota</taxon>
        <taxon>Ustilaginomycotina</taxon>
        <taxon>Malasseziomycetes</taxon>
        <taxon>Malasseziales</taxon>
        <taxon>Malasseziaceae</taxon>
        <taxon>Malassezia</taxon>
    </lineage>
</organism>
<evidence type="ECO:0000313" key="17">
    <source>
        <dbReference type="Proteomes" id="UP001217582"/>
    </source>
</evidence>
<evidence type="ECO:0000256" key="2">
    <source>
        <dbReference type="ARBA" id="ARBA00008226"/>
    </source>
</evidence>
<dbReference type="NCBIfam" id="TIGR00457">
    <property type="entry name" value="asnS"/>
    <property type="match status" value="1"/>
</dbReference>
<dbReference type="InterPro" id="IPR002312">
    <property type="entry name" value="Asp/Asn-tRNA-synth_IIb"/>
</dbReference>
<dbReference type="GO" id="GO:0006421">
    <property type="term" value="P:asparaginyl-tRNA aminoacylation"/>
    <property type="evidence" value="ECO:0007669"/>
    <property type="project" value="InterPro"/>
</dbReference>
<evidence type="ECO:0000256" key="5">
    <source>
        <dbReference type="ARBA" id="ARBA00022598"/>
    </source>
</evidence>
<reference evidence="16 17" key="1">
    <citation type="submission" date="2023-03" db="EMBL/GenBank/DDBJ databases">
        <title>Mating type loci evolution in Malassezia.</title>
        <authorList>
            <person name="Coelho M.A."/>
        </authorList>
    </citation>
    <scope>NUCLEOTIDE SEQUENCE [LARGE SCALE GENOMIC DNA]</scope>
    <source>
        <strain evidence="16 17">CBS 13387</strain>
    </source>
</reference>
<protein>
    <recommendedName>
        <fullName evidence="3">asparagine--tRNA ligase</fullName>
        <ecNumber evidence="3">6.1.1.22</ecNumber>
    </recommendedName>
    <alternativeName>
        <fullName evidence="10">Asparaginyl-tRNA synthetase</fullName>
    </alternativeName>
</protein>
<dbReference type="InterPro" id="IPR048952">
    <property type="entry name" value="AsnRS_N"/>
</dbReference>
<dbReference type="InterPro" id="IPR012340">
    <property type="entry name" value="NA-bd_OB-fold"/>
</dbReference>
<dbReference type="InterPro" id="IPR004364">
    <property type="entry name" value="Aa-tRNA-synt_II"/>
</dbReference>
<dbReference type="Gene3D" id="2.40.50.140">
    <property type="entry name" value="Nucleic acid-binding proteins"/>
    <property type="match status" value="1"/>
</dbReference>
<dbReference type="PRINTS" id="PR01042">
    <property type="entry name" value="TRNASYNTHASP"/>
</dbReference>
<gene>
    <name evidence="16" type="primary">DED81</name>
    <name evidence="16" type="ORF">MARU1_002142</name>
</gene>
<evidence type="ECO:0000259" key="13">
    <source>
        <dbReference type="Pfam" id="PF00152"/>
    </source>
</evidence>
<feature type="domain" description="Asparagine--tRNA ligase N-terminal" evidence="15">
    <location>
        <begin position="33"/>
        <end position="114"/>
    </location>
</feature>
<sequence length="558" mass="62594">MESVVQGTAAMDVNAPRVYVDEAKGHDETGKGTEAAPYATALGAMLARGPDVSILSRKDEGYEPLSASGVKKAKKLYDMAIKKKQKAAELASQEAERAEQDKKKLEESKKVVLDVPSEPAKRIKICAGVHNRDVRVKVCGWVHRLRSQKDRMFLVLRDGTGYMQCVLQDKLIQTYDALTLTLESSVEMYGTIKALPEGKTAPDNHELVVDYWVCVGKAPGGDDAITNRISENTDPSIQADNRHLMLRGETASAVMHVRAAVMQGFRDEFASSGVMEVTPPCMVQTQVEGGATLFQFDYYGQPAFLTQSSQLYLETCLPALGDVYCVQESFRAEKSHTRRHLSEYTHLEAELAFVTFDDLLSHIEQDICGMVDRVLQNDKVRQLIEQLNPGFQPPKRPFMRLSYKDAIAYLNEHNILNEHGEPHKIGDDIAEAAERKMTDQLAVPILLHSFPREIKAFYMKRVPGDEAFTESVDLLMPGVGEIVGGSMRMTGNEELLEAYKHEGIDPQPYYWYTDQRKYGTCEHGGYGLGVERLLAWLTNRWTVRECSLYPRWTGRCTP</sequence>
<dbReference type="GO" id="GO:0004816">
    <property type="term" value="F:asparagine-tRNA ligase activity"/>
    <property type="evidence" value="ECO:0007669"/>
    <property type="project" value="UniProtKB-EC"/>
</dbReference>
<feature type="coiled-coil region" evidence="12">
    <location>
        <begin position="81"/>
        <end position="115"/>
    </location>
</feature>
<dbReference type="Pfam" id="PF01336">
    <property type="entry name" value="tRNA_anti-codon"/>
    <property type="match status" value="1"/>
</dbReference>
<dbReference type="InterPro" id="IPR045864">
    <property type="entry name" value="aa-tRNA-synth_II/BPL/LPL"/>
</dbReference>
<dbReference type="GO" id="GO:0003676">
    <property type="term" value="F:nucleic acid binding"/>
    <property type="evidence" value="ECO:0007669"/>
    <property type="project" value="InterPro"/>
</dbReference>
<dbReference type="GO" id="GO:0005524">
    <property type="term" value="F:ATP binding"/>
    <property type="evidence" value="ECO:0007669"/>
    <property type="project" value="UniProtKB-KW"/>
</dbReference>
<accession>A0AAJ6CKM9</accession>
<evidence type="ECO:0000256" key="8">
    <source>
        <dbReference type="ARBA" id="ARBA00022917"/>
    </source>
</evidence>
<evidence type="ECO:0000256" key="1">
    <source>
        <dbReference type="ARBA" id="ARBA00004496"/>
    </source>
</evidence>
<evidence type="ECO:0000256" key="10">
    <source>
        <dbReference type="ARBA" id="ARBA00029886"/>
    </source>
</evidence>
<evidence type="ECO:0000313" key="16">
    <source>
        <dbReference type="EMBL" id="WFD16106.1"/>
    </source>
</evidence>
<dbReference type="Gene3D" id="3.30.930.10">
    <property type="entry name" value="Bira Bifunctional Protein, Domain 2"/>
    <property type="match status" value="1"/>
</dbReference>
<dbReference type="SUPFAM" id="SSF55681">
    <property type="entry name" value="Class II aaRS and biotin synthetases"/>
    <property type="match status" value="1"/>
</dbReference>
<dbReference type="GO" id="GO:0005737">
    <property type="term" value="C:cytoplasm"/>
    <property type="evidence" value="ECO:0007669"/>
    <property type="project" value="UniProtKB-SubCell"/>
</dbReference>
<keyword evidence="9" id="KW-0030">Aminoacyl-tRNA synthetase</keyword>
<dbReference type="Pfam" id="PF20917">
    <property type="entry name" value="AsnRS_N"/>
    <property type="match status" value="1"/>
</dbReference>
<evidence type="ECO:0000256" key="12">
    <source>
        <dbReference type="SAM" id="Coils"/>
    </source>
</evidence>
<keyword evidence="4" id="KW-0963">Cytoplasm</keyword>
<dbReference type="SUPFAM" id="SSF50249">
    <property type="entry name" value="Nucleic acid-binding proteins"/>
    <property type="match status" value="1"/>
</dbReference>
<dbReference type="InterPro" id="IPR004365">
    <property type="entry name" value="NA-bd_OB_tRNA"/>
</dbReference>
<dbReference type="CDD" id="cd00776">
    <property type="entry name" value="AsxRS_core"/>
    <property type="match status" value="1"/>
</dbReference>
<dbReference type="EMBL" id="CP119919">
    <property type="protein sequence ID" value="WFD16106.1"/>
    <property type="molecule type" value="Genomic_DNA"/>
</dbReference>
<keyword evidence="7" id="KW-0067">ATP-binding</keyword>
<dbReference type="InterPro" id="IPR004522">
    <property type="entry name" value="Asn-tRNA-ligase"/>
</dbReference>
<dbReference type="CDD" id="cd04323">
    <property type="entry name" value="AsnRS_cyto_like_N"/>
    <property type="match status" value="1"/>
</dbReference>
<comment type="similarity">
    <text evidence="2">Belongs to the class-II aminoacyl-tRNA synthetase family.</text>
</comment>
<dbReference type="EC" id="6.1.1.22" evidence="3"/>
<dbReference type="FunFam" id="3.30.930.10:FF:000040">
    <property type="entry name" value="Asparagine--tRNA ligase, cytoplasmic"/>
    <property type="match status" value="1"/>
</dbReference>
<comment type="catalytic activity">
    <reaction evidence="11">
        <text>tRNA(Asn) + L-asparagine + ATP = L-asparaginyl-tRNA(Asn) + AMP + diphosphate + H(+)</text>
        <dbReference type="Rhea" id="RHEA:11180"/>
        <dbReference type="Rhea" id="RHEA-COMP:9659"/>
        <dbReference type="Rhea" id="RHEA-COMP:9674"/>
        <dbReference type="ChEBI" id="CHEBI:15378"/>
        <dbReference type="ChEBI" id="CHEBI:30616"/>
        <dbReference type="ChEBI" id="CHEBI:33019"/>
        <dbReference type="ChEBI" id="CHEBI:58048"/>
        <dbReference type="ChEBI" id="CHEBI:78442"/>
        <dbReference type="ChEBI" id="CHEBI:78515"/>
        <dbReference type="ChEBI" id="CHEBI:456215"/>
        <dbReference type="EC" id="6.1.1.22"/>
    </reaction>
</comment>